<keyword evidence="8" id="KW-0999">Mitochondrion inner membrane</keyword>
<dbReference type="AlphaFoldDB" id="A0A8J2L917"/>
<evidence type="ECO:0000256" key="5">
    <source>
        <dbReference type="ARBA" id="ARBA00016383"/>
    </source>
</evidence>
<protein>
    <recommendedName>
        <fullName evidence="5">NADH dehydrogenase [ubiquinone] 1 alpha subcomplex subunit 7</fullName>
    </recommendedName>
    <alternativeName>
        <fullName evidence="14">Complex I-B14.5a</fullName>
    </alternativeName>
    <alternativeName>
        <fullName evidence="13">NADH-ubiquinone oxidoreductase subunit B14.5a</fullName>
    </alternativeName>
</protein>
<reference evidence="16" key="1">
    <citation type="submission" date="2021-06" db="EMBL/GenBank/DDBJ databases">
        <authorList>
            <person name="Hodson N. C."/>
            <person name="Mongue J. A."/>
            <person name="Jaron S. K."/>
        </authorList>
    </citation>
    <scope>NUCLEOTIDE SEQUENCE</scope>
</reference>
<keyword evidence="6" id="KW-0813">Transport</keyword>
<keyword evidence="9" id="KW-0249">Electron transport</keyword>
<keyword evidence="10" id="KW-0007">Acetylation</keyword>
<dbReference type="Pfam" id="PF07347">
    <property type="entry name" value="CI-B14_5a"/>
    <property type="match status" value="1"/>
</dbReference>
<dbReference type="Proteomes" id="UP000708208">
    <property type="component" value="Unassembled WGS sequence"/>
</dbReference>
<dbReference type="EMBL" id="CAJVCH010556805">
    <property type="protein sequence ID" value="CAG7830627.1"/>
    <property type="molecule type" value="Genomic_DNA"/>
</dbReference>
<evidence type="ECO:0000256" key="3">
    <source>
        <dbReference type="ARBA" id="ARBA00005482"/>
    </source>
</evidence>
<evidence type="ECO:0000313" key="16">
    <source>
        <dbReference type="EMBL" id="CAG7830627.1"/>
    </source>
</evidence>
<comment type="similarity">
    <text evidence="3">Belongs to the complex I NDUFA7 subunit family.</text>
</comment>
<comment type="caution">
    <text evidence="16">The sequence shown here is derived from an EMBL/GenBank/DDBJ whole genome shotgun (WGS) entry which is preliminary data.</text>
</comment>
<evidence type="ECO:0000256" key="14">
    <source>
        <dbReference type="ARBA" id="ARBA00033401"/>
    </source>
</evidence>
<gene>
    <name evidence="16" type="ORF">AFUS01_LOCUS40418</name>
</gene>
<evidence type="ECO:0000256" key="2">
    <source>
        <dbReference type="ARBA" id="ARBA00004443"/>
    </source>
</evidence>
<evidence type="ECO:0000313" key="17">
    <source>
        <dbReference type="Proteomes" id="UP000708208"/>
    </source>
</evidence>
<evidence type="ECO:0000256" key="15">
    <source>
        <dbReference type="SAM" id="MobiDB-lite"/>
    </source>
</evidence>
<evidence type="ECO:0000256" key="9">
    <source>
        <dbReference type="ARBA" id="ARBA00022982"/>
    </source>
</evidence>
<dbReference type="InterPro" id="IPR009947">
    <property type="entry name" value="NDUA7"/>
</dbReference>
<feature type="region of interest" description="Disordered" evidence="15">
    <location>
        <begin position="100"/>
        <end position="123"/>
    </location>
</feature>
<name>A0A8J2L917_9HEXA</name>
<dbReference type="GO" id="GO:0005743">
    <property type="term" value="C:mitochondrial inner membrane"/>
    <property type="evidence" value="ECO:0007669"/>
    <property type="project" value="UniProtKB-SubCell"/>
</dbReference>
<evidence type="ECO:0000256" key="11">
    <source>
        <dbReference type="ARBA" id="ARBA00023128"/>
    </source>
</evidence>
<keyword evidence="11" id="KW-0496">Mitochondrion</keyword>
<evidence type="ECO:0000256" key="4">
    <source>
        <dbReference type="ARBA" id="ARBA00011533"/>
    </source>
</evidence>
<comment type="subunit">
    <text evidence="4">Complex I is composed of 45 different subunits.</text>
</comment>
<keyword evidence="17" id="KW-1185">Reference proteome</keyword>
<organism evidence="16 17">
    <name type="scientific">Allacma fusca</name>
    <dbReference type="NCBI Taxonomy" id="39272"/>
    <lineage>
        <taxon>Eukaryota</taxon>
        <taxon>Metazoa</taxon>
        <taxon>Ecdysozoa</taxon>
        <taxon>Arthropoda</taxon>
        <taxon>Hexapoda</taxon>
        <taxon>Collembola</taxon>
        <taxon>Symphypleona</taxon>
        <taxon>Sminthuridae</taxon>
        <taxon>Allacma</taxon>
    </lineage>
</organism>
<evidence type="ECO:0000256" key="10">
    <source>
        <dbReference type="ARBA" id="ARBA00022990"/>
    </source>
</evidence>
<feature type="region of interest" description="Disordered" evidence="15">
    <location>
        <begin position="52"/>
        <end position="72"/>
    </location>
</feature>
<evidence type="ECO:0000256" key="12">
    <source>
        <dbReference type="ARBA" id="ARBA00023136"/>
    </source>
</evidence>
<dbReference type="PANTHER" id="PTHR12485">
    <property type="entry name" value="NADH-UBIQUINONE OXIDOREDUCTASE SUBUNIT B"/>
    <property type="match status" value="1"/>
</dbReference>
<proteinExistence type="inferred from homology"/>
<accession>A0A8J2L917</accession>
<evidence type="ECO:0000256" key="1">
    <source>
        <dbReference type="ARBA" id="ARBA00003195"/>
    </source>
</evidence>
<dbReference type="PANTHER" id="PTHR12485:SF1">
    <property type="entry name" value="NADH DEHYDROGENASE [UBIQUINONE] 1 ALPHA SUBCOMPLEX SUBUNIT 7"/>
    <property type="match status" value="1"/>
</dbReference>
<keyword evidence="12" id="KW-0472">Membrane</keyword>
<evidence type="ECO:0000256" key="6">
    <source>
        <dbReference type="ARBA" id="ARBA00022448"/>
    </source>
</evidence>
<comment type="subcellular location">
    <subcellularLocation>
        <location evidence="2">Mitochondrion inner membrane</location>
        <topology evidence="2">Peripheral membrane protein</topology>
        <orientation evidence="2">Matrix side</orientation>
    </subcellularLocation>
</comment>
<dbReference type="OrthoDB" id="10063829at2759"/>
<feature type="non-terminal residue" evidence="16">
    <location>
        <position position="1"/>
    </location>
</feature>
<evidence type="ECO:0000256" key="7">
    <source>
        <dbReference type="ARBA" id="ARBA00022660"/>
    </source>
</evidence>
<sequence length="123" mass="14020">LLAWSFKRIVVDMSKEFNPRNVSPFLQALRNFLAGRKHVPERSALRYAPLVSKRDQPPPVFPPGETHQIANNPYCKRDGRREVTLPEVIVENTSQRLLKAGNEGNVKATAPQPKFPGKPYMWD</sequence>
<evidence type="ECO:0000256" key="8">
    <source>
        <dbReference type="ARBA" id="ARBA00022792"/>
    </source>
</evidence>
<keyword evidence="7" id="KW-0679">Respiratory chain</keyword>
<evidence type="ECO:0000256" key="13">
    <source>
        <dbReference type="ARBA" id="ARBA00030360"/>
    </source>
</evidence>
<dbReference type="GO" id="GO:0006120">
    <property type="term" value="P:mitochondrial electron transport, NADH to ubiquinone"/>
    <property type="evidence" value="ECO:0007669"/>
    <property type="project" value="TreeGrafter"/>
</dbReference>
<comment type="function">
    <text evidence="1">Accessory subunit of the mitochondrial membrane respiratory chain NADH dehydrogenase (Complex I), that is believed not to be involved in catalysis. Complex I functions in the transfer of electrons from NADH to the respiratory chain. The immediate electron acceptor for the enzyme is believed to be ubiquinone.</text>
</comment>